<accession>A0A1Y6CFF9</accession>
<organism evidence="2 3">
    <name type="scientific">Tistlia consotensis USBA 355</name>
    <dbReference type="NCBI Taxonomy" id="560819"/>
    <lineage>
        <taxon>Bacteria</taxon>
        <taxon>Pseudomonadati</taxon>
        <taxon>Pseudomonadota</taxon>
        <taxon>Alphaproteobacteria</taxon>
        <taxon>Rhodospirillales</taxon>
        <taxon>Rhodovibrionaceae</taxon>
        <taxon>Tistlia</taxon>
    </lineage>
</organism>
<evidence type="ECO:0000313" key="2">
    <source>
        <dbReference type="EMBL" id="SMF53494.1"/>
    </source>
</evidence>
<sequence length="98" mass="10870">MAIFRQLFGRAARQAARDPRVQEKASDFVEKEVAPRAHAAGRKTRAAYEALRDDWRDSGEAAGRKGPVEEEQGAEAAARRAGRFLGKLHNRLNQDPEG</sequence>
<dbReference type="Proteomes" id="UP000192917">
    <property type="component" value="Unassembled WGS sequence"/>
</dbReference>
<reference evidence="2 3" key="1">
    <citation type="submission" date="2017-04" db="EMBL/GenBank/DDBJ databases">
        <authorList>
            <person name="Afonso C.L."/>
            <person name="Miller P.J."/>
            <person name="Scott M.A."/>
            <person name="Spackman E."/>
            <person name="Goraichik I."/>
            <person name="Dimitrov K.M."/>
            <person name="Suarez D.L."/>
            <person name="Swayne D.E."/>
        </authorList>
    </citation>
    <scope>NUCLEOTIDE SEQUENCE [LARGE SCALE GENOMIC DNA]</scope>
    <source>
        <strain evidence="2 3">USBA 355</strain>
    </source>
</reference>
<dbReference type="AlphaFoldDB" id="A0A1Y6CFF9"/>
<proteinExistence type="predicted"/>
<keyword evidence="3" id="KW-1185">Reference proteome</keyword>
<feature type="region of interest" description="Disordered" evidence="1">
    <location>
        <begin position="57"/>
        <end position="78"/>
    </location>
</feature>
<protein>
    <submittedName>
        <fullName evidence="2">Uncharacterized protein</fullName>
    </submittedName>
</protein>
<feature type="compositionally biased region" description="Basic and acidic residues" evidence="1">
    <location>
        <begin position="57"/>
        <end position="68"/>
    </location>
</feature>
<dbReference type="STRING" id="560819.SAMN05428998_11933"/>
<dbReference type="RefSeq" id="WP_159460275.1">
    <property type="nucleotide sequence ID" value="NZ_FWZX01000019.1"/>
</dbReference>
<name>A0A1Y6CFF9_9PROT</name>
<evidence type="ECO:0000256" key="1">
    <source>
        <dbReference type="SAM" id="MobiDB-lite"/>
    </source>
</evidence>
<evidence type="ECO:0000313" key="3">
    <source>
        <dbReference type="Proteomes" id="UP000192917"/>
    </source>
</evidence>
<dbReference type="EMBL" id="FWZX01000019">
    <property type="protein sequence ID" value="SMF53494.1"/>
    <property type="molecule type" value="Genomic_DNA"/>
</dbReference>
<gene>
    <name evidence="2" type="ORF">SAMN05428998_11933</name>
</gene>